<accession>A0A5E4BRE9</accession>
<evidence type="ECO:0000313" key="1">
    <source>
        <dbReference type="EMBL" id="KAF7482924.1"/>
    </source>
</evidence>
<reference evidence="1" key="2">
    <citation type="submission" date="2020-08" db="EMBL/GenBank/DDBJ databases">
        <authorList>
            <person name="Shumante A."/>
            <person name="Zimin A.V."/>
            <person name="Puiu D."/>
            <person name="Salzberg S.L."/>
        </authorList>
    </citation>
    <scope>NUCLEOTIDE SEQUENCE</scope>
    <source>
        <strain evidence="1">WC2-LM</strain>
        <tissue evidence="1">Liver</tissue>
    </source>
</reference>
<keyword evidence="3" id="KW-1185">Reference proteome</keyword>
<dbReference type="EMBL" id="WJEC01000493">
    <property type="protein sequence ID" value="KAF7482924.1"/>
    <property type="molecule type" value="Genomic_DNA"/>
</dbReference>
<evidence type="ECO:0000313" key="2">
    <source>
        <dbReference type="EMBL" id="VTJ71469.1"/>
    </source>
</evidence>
<protein>
    <submittedName>
        <fullName evidence="2">Uncharacterized protein</fullName>
    </submittedName>
</protein>
<sequence length="107" mass="11604">MKYLFVLHLPDVTNVWQSAPTRALMMCKAGSPEPTSVYLMGPPAEAALTALGQGRRESFVPVPSLYPSLPPIHPVPPSPTLPCREAKAVQVHLEVRMDDLHGLSVGH</sequence>
<dbReference type="Proteomes" id="UP000662637">
    <property type="component" value="Unassembled WGS sequence"/>
</dbReference>
<name>A0A5E4BRE9_MARMO</name>
<organism evidence="2 3">
    <name type="scientific">Marmota monax</name>
    <name type="common">Woodchuck</name>
    <dbReference type="NCBI Taxonomy" id="9995"/>
    <lineage>
        <taxon>Eukaryota</taxon>
        <taxon>Metazoa</taxon>
        <taxon>Chordata</taxon>
        <taxon>Craniata</taxon>
        <taxon>Vertebrata</taxon>
        <taxon>Euteleostomi</taxon>
        <taxon>Mammalia</taxon>
        <taxon>Eutheria</taxon>
        <taxon>Euarchontoglires</taxon>
        <taxon>Glires</taxon>
        <taxon>Rodentia</taxon>
        <taxon>Sciuromorpha</taxon>
        <taxon>Sciuridae</taxon>
        <taxon>Xerinae</taxon>
        <taxon>Marmotini</taxon>
        <taxon>Marmota</taxon>
    </lineage>
</organism>
<proteinExistence type="predicted"/>
<evidence type="ECO:0000313" key="3">
    <source>
        <dbReference type="Proteomes" id="UP000335636"/>
    </source>
</evidence>
<gene>
    <name evidence="1" type="ORF">GHT09_005708</name>
    <name evidence="2" type="ORF">MONAX_5E046985</name>
</gene>
<dbReference type="Proteomes" id="UP000335636">
    <property type="component" value="Unassembled WGS sequence"/>
</dbReference>
<reference evidence="2 3" key="1">
    <citation type="submission" date="2019-04" db="EMBL/GenBank/DDBJ databases">
        <authorList>
            <person name="Alioto T."/>
            <person name="Alioto T."/>
        </authorList>
    </citation>
    <scope>NUCLEOTIDE SEQUENCE [LARGE SCALE GENOMIC DNA]</scope>
</reference>
<dbReference type="AlphaFoldDB" id="A0A5E4BRE9"/>
<dbReference type="EMBL" id="CABDUW010000564">
    <property type="protein sequence ID" value="VTJ71469.1"/>
    <property type="molecule type" value="Genomic_DNA"/>
</dbReference>